<dbReference type="PANTHER" id="PTHR48042:SF9">
    <property type="entry name" value="ABC-2 TYPE TRANSPORTER FAMILY PROTEIN, EXPRESSED"/>
    <property type="match status" value="1"/>
</dbReference>
<reference evidence="5" key="1">
    <citation type="journal article" date="2018" name="DNA Res.">
        <title>Multiple hybrid de novo genome assembly of finger millet, an orphan allotetraploid crop.</title>
        <authorList>
            <person name="Hatakeyama M."/>
            <person name="Aluri S."/>
            <person name="Balachadran M.T."/>
            <person name="Sivarajan S.R."/>
            <person name="Patrignani A."/>
            <person name="Gruter S."/>
            <person name="Poveda L."/>
            <person name="Shimizu-Inatsugi R."/>
            <person name="Baeten J."/>
            <person name="Francoijs K.J."/>
            <person name="Nataraja K.N."/>
            <person name="Reddy Y.A.N."/>
            <person name="Phadnis S."/>
            <person name="Ravikumar R.L."/>
            <person name="Schlapbach R."/>
            <person name="Sreeman S.M."/>
            <person name="Shimizu K.K."/>
        </authorList>
    </citation>
    <scope>NUCLEOTIDE SEQUENCE</scope>
</reference>
<gene>
    <name evidence="5" type="primary">ga31166</name>
    <name evidence="5" type="ORF">PR202_ga31166</name>
</gene>
<comment type="caution">
    <text evidence="5">The sequence shown here is derived from an EMBL/GenBank/DDBJ whole genome shotgun (WGS) entry which is preliminary data.</text>
</comment>
<dbReference type="Proteomes" id="UP001054889">
    <property type="component" value="Unassembled WGS sequence"/>
</dbReference>
<evidence type="ECO:0000256" key="3">
    <source>
        <dbReference type="SAM" id="MobiDB-lite"/>
    </source>
</evidence>
<evidence type="ECO:0000313" key="6">
    <source>
        <dbReference type="Proteomes" id="UP001054889"/>
    </source>
</evidence>
<reference evidence="5" key="2">
    <citation type="submission" date="2021-12" db="EMBL/GenBank/DDBJ databases">
        <title>Resequencing data analysis of finger millet.</title>
        <authorList>
            <person name="Hatakeyama M."/>
            <person name="Aluri S."/>
            <person name="Balachadran M.T."/>
            <person name="Sivarajan S.R."/>
            <person name="Poveda L."/>
            <person name="Shimizu-Inatsugi R."/>
            <person name="Schlapbach R."/>
            <person name="Sreeman S.M."/>
            <person name="Shimizu K.K."/>
        </authorList>
    </citation>
    <scope>NUCLEOTIDE SEQUENCE</scope>
</reference>
<dbReference type="AlphaFoldDB" id="A0AAV5DRW9"/>
<name>A0AAV5DRW9_ELECO</name>
<feature type="domain" description="ABC transporter" evidence="4">
    <location>
        <begin position="118"/>
        <end position="152"/>
    </location>
</feature>
<organism evidence="5 6">
    <name type="scientific">Eleusine coracana subsp. coracana</name>
    <dbReference type="NCBI Taxonomy" id="191504"/>
    <lineage>
        <taxon>Eukaryota</taxon>
        <taxon>Viridiplantae</taxon>
        <taxon>Streptophyta</taxon>
        <taxon>Embryophyta</taxon>
        <taxon>Tracheophyta</taxon>
        <taxon>Spermatophyta</taxon>
        <taxon>Magnoliopsida</taxon>
        <taxon>Liliopsida</taxon>
        <taxon>Poales</taxon>
        <taxon>Poaceae</taxon>
        <taxon>PACMAD clade</taxon>
        <taxon>Chloridoideae</taxon>
        <taxon>Cynodonteae</taxon>
        <taxon>Eleusininae</taxon>
        <taxon>Eleusine</taxon>
    </lineage>
</organism>
<dbReference type="InterPro" id="IPR052215">
    <property type="entry name" value="Plant_ABCG"/>
</dbReference>
<keyword evidence="2" id="KW-0813">Transport</keyword>
<sequence>MAGTSPLPRWAPTPSPSRPLWRWRGGTPEPAGTGSGNGTAGWSLGSVFSWARRRRHPADAPASNGAVSNGVESSGCELAVRMAAEDGADDDPRAFLTWEDVRVTVAGGARGAPAVEILDGISGCASPGEVLAIMGPSGCGKTTLLDTLADNASSCDCLAHHPHDSCIGLAHEDPSNAAAAITARAITLQVEEPNSNCLAEYVPQPSSSSSLVRLGERTVRAASAGPGLRRPLRNAGTSRERKARARRIGRRRAAELHVGERSE</sequence>
<dbReference type="GO" id="GO:0005524">
    <property type="term" value="F:ATP binding"/>
    <property type="evidence" value="ECO:0007669"/>
    <property type="project" value="InterPro"/>
</dbReference>
<evidence type="ECO:0000313" key="5">
    <source>
        <dbReference type="EMBL" id="GJN12852.1"/>
    </source>
</evidence>
<feature type="region of interest" description="Disordered" evidence="3">
    <location>
        <begin position="1"/>
        <end position="41"/>
    </location>
</feature>
<feature type="compositionally biased region" description="Basic residues" evidence="3">
    <location>
        <begin position="241"/>
        <end position="251"/>
    </location>
</feature>
<dbReference type="InterPro" id="IPR027417">
    <property type="entry name" value="P-loop_NTPase"/>
</dbReference>
<dbReference type="EMBL" id="BQKI01000026">
    <property type="protein sequence ID" value="GJN12852.1"/>
    <property type="molecule type" value="Genomic_DNA"/>
</dbReference>
<dbReference type="Pfam" id="PF00005">
    <property type="entry name" value="ABC_tran"/>
    <property type="match status" value="1"/>
</dbReference>
<evidence type="ECO:0000256" key="2">
    <source>
        <dbReference type="ARBA" id="ARBA00022448"/>
    </source>
</evidence>
<dbReference type="InterPro" id="IPR003439">
    <property type="entry name" value="ABC_transporter-like_ATP-bd"/>
</dbReference>
<dbReference type="PANTHER" id="PTHR48042">
    <property type="entry name" value="ABC TRANSPORTER G FAMILY MEMBER 11"/>
    <property type="match status" value="1"/>
</dbReference>
<dbReference type="SUPFAM" id="SSF52540">
    <property type="entry name" value="P-loop containing nucleoside triphosphate hydrolases"/>
    <property type="match status" value="1"/>
</dbReference>
<feature type="compositionally biased region" description="Basic and acidic residues" evidence="3">
    <location>
        <begin position="252"/>
        <end position="263"/>
    </location>
</feature>
<dbReference type="Gene3D" id="3.40.50.300">
    <property type="entry name" value="P-loop containing nucleotide triphosphate hydrolases"/>
    <property type="match status" value="1"/>
</dbReference>
<evidence type="ECO:0000256" key="1">
    <source>
        <dbReference type="ARBA" id="ARBA00005814"/>
    </source>
</evidence>
<keyword evidence="6" id="KW-1185">Reference proteome</keyword>
<dbReference type="GO" id="GO:0016887">
    <property type="term" value="F:ATP hydrolysis activity"/>
    <property type="evidence" value="ECO:0007669"/>
    <property type="project" value="InterPro"/>
</dbReference>
<accession>A0AAV5DRW9</accession>
<feature type="region of interest" description="Disordered" evidence="3">
    <location>
        <begin position="222"/>
        <end position="263"/>
    </location>
</feature>
<proteinExistence type="inferred from homology"/>
<protein>
    <recommendedName>
        <fullName evidence="4">ABC transporter domain-containing protein</fullName>
    </recommendedName>
</protein>
<evidence type="ECO:0000259" key="4">
    <source>
        <dbReference type="Pfam" id="PF00005"/>
    </source>
</evidence>
<comment type="similarity">
    <text evidence="1">Belongs to the ABC transporter superfamily. ABCG family. Eye pigment precursor importer (TC 3.A.1.204) subfamily.</text>
</comment>